<comment type="caution">
    <text evidence="2">The sequence shown here is derived from an EMBL/GenBank/DDBJ whole genome shotgun (WGS) entry which is preliminary data.</text>
</comment>
<protein>
    <submittedName>
        <fullName evidence="2">Uncharacterized protein</fullName>
    </submittedName>
</protein>
<gene>
    <name evidence="2" type="ORF">Tco_0954903</name>
</gene>
<sequence length="74" mass="8399">MNQSRSQRPLITGERGLSTIPKSRDIPITSPKIDFLSEEFAGEFAPIPPEMDENEVDCYDHEISSDDDSYEHIT</sequence>
<dbReference type="EMBL" id="BQNB010015963">
    <property type="protein sequence ID" value="GJT46188.1"/>
    <property type="molecule type" value="Genomic_DNA"/>
</dbReference>
<reference evidence="2" key="1">
    <citation type="journal article" date="2022" name="Int. J. Mol. Sci.">
        <title>Draft Genome of Tanacetum Coccineum: Genomic Comparison of Closely Related Tanacetum-Family Plants.</title>
        <authorList>
            <person name="Yamashiro T."/>
            <person name="Shiraishi A."/>
            <person name="Nakayama K."/>
            <person name="Satake H."/>
        </authorList>
    </citation>
    <scope>NUCLEOTIDE SEQUENCE</scope>
</reference>
<name>A0ABQ5E5N7_9ASTR</name>
<dbReference type="Proteomes" id="UP001151760">
    <property type="component" value="Unassembled WGS sequence"/>
</dbReference>
<reference evidence="2" key="2">
    <citation type="submission" date="2022-01" db="EMBL/GenBank/DDBJ databases">
        <authorList>
            <person name="Yamashiro T."/>
            <person name="Shiraishi A."/>
            <person name="Satake H."/>
            <person name="Nakayama K."/>
        </authorList>
    </citation>
    <scope>NUCLEOTIDE SEQUENCE</scope>
</reference>
<keyword evidence="3" id="KW-1185">Reference proteome</keyword>
<evidence type="ECO:0000313" key="3">
    <source>
        <dbReference type="Proteomes" id="UP001151760"/>
    </source>
</evidence>
<accession>A0ABQ5E5N7</accession>
<evidence type="ECO:0000313" key="2">
    <source>
        <dbReference type="EMBL" id="GJT46188.1"/>
    </source>
</evidence>
<organism evidence="2 3">
    <name type="scientific">Tanacetum coccineum</name>
    <dbReference type="NCBI Taxonomy" id="301880"/>
    <lineage>
        <taxon>Eukaryota</taxon>
        <taxon>Viridiplantae</taxon>
        <taxon>Streptophyta</taxon>
        <taxon>Embryophyta</taxon>
        <taxon>Tracheophyta</taxon>
        <taxon>Spermatophyta</taxon>
        <taxon>Magnoliopsida</taxon>
        <taxon>eudicotyledons</taxon>
        <taxon>Gunneridae</taxon>
        <taxon>Pentapetalae</taxon>
        <taxon>asterids</taxon>
        <taxon>campanulids</taxon>
        <taxon>Asterales</taxon>
        <taxon>Asteraceae</taxon>
        <taxon>Asteroideae</taxon>
        <taxon>Anthemideae</taxon>
        <taxon>Anthemidinae</taxon>
        <taxon>Tanacetum</taxon>
    </lineage>
</organism>
<feature type="region of interest" description="Disordered" evidence="1">
    <location>
        <begin position="1"/>
        <end position="24"/>
    </location>
</feature>
<proteinExistence type="predicted"/>
<evidence type="ECO:0000256" key="1">
    <source>
        <dbReference type="SAM" id="MobiDB-lite"/>
    </source>
</evidence>